<dbReference type="Pfam" id="PF25372">
    <property type="entry name" value="DUF7885"/>
    <property type="match status" value="3"/>
</dbReference>
<dbReference type="GO" id="GO:0008270">
    <property type="term" value="F:zinc ion binding"/>
    <property type="evidence" value="ECO:0007669"/>
    <property type="project" value="UniProtKB-KW"/>
</dbReference>
<organism evidence="10">
    <name type="scientific">Tanacetum cinerariifolium</name>
    <name type="common">Dalmatian daisy</name>
    <name type="synonym">Chrysanthemum cinerariifolium</name>
    <dbReference type="NCBI Taxonomy" id="118510"/>
    <lineage>
        <taxon>Eukaryota</taxon>
        <taxon>Viridiplantae</taxon>
        <taxon>Streptophyta</taxon>
        <taxon>Embryophyta</taxon>
        <taxon>Tracheophyta</taxon>
        <taxon>Spermatophyta</taxon>
        <taxon>Magnoliopsida</taxon>
        <taxon>eudicotyledons</taxon>
        <taxon>Gunneridae</taxon>
        <taxon>Pentapetalae</taxon>
        <taxon>asterids</taxon>
        <taxon>campanulids</taxon>
        <taxon>Asterales</taxon>
        <taxon>Asteraceae</taxon>
        <taxon>Asteroideae</taxon>
        <taxon>Anthemideae</taxon>
        <taxon>Anthemidinae</taxon>
        <taxon>Tanacetum</taxon>
    </lineage>
</organism>
<dbReference type="CDD" id="cd22159">
    <property type="entry name" value="F-box_AtTIR1-like"/>
    <property type="match status" value="1"/>
</dbReference>
<evidence type="ECO:0000256" key="1">
    <source>
        <dbReference type="ARBA" id="ARBA00005889"/>
    </source>
</evidence>
<proteinExistence type="inferred from homology"/>
<feature type="transmembrane region" description="Helical" evidence="7">
    <location>
        <begin position="1377"/>
        <end position="1396"/>
    </location>
</feature>
<dbReference type="InterPro" id="IPR018289">
    <property type="entry name" value="MULE_transposase_dom"/>
</dbReference>
<feature type="compositionally biased region" description="Low complexity" evidence="6">
    <location>
        <begin position="885"/>
        <end position="894"/>
    </location>
</feature>
<feature type="compositionally biased region" description="Basic residues" evidence="6">
    <location>
        <begin position="1401"/>
        <end position="1410"/>
    </location>
</feature>
<dbReference type="InterPro" id="IPR006553">
    <property type="entry name" value="Leu-rich_rpt_Cys-con_subtyp"/>
</dbReference>
<keyword evidence="4" id="KW-0862">Zinc</keyword>
<keyword evidence="7" id="KW-0812">Transmembrane</keyword>
<protein>
    <submittedName>
        <fullName evidence="10">Protein FAR1-related sequence 7-like</fullName>
    </submittedName>
</protein>
<dbReference type="InterPro" id="IPR006564">
    <property type="entry name" value="Znf_PMZ"/>
</dbReference>
<evidence type="ECO:0000256" key="4">
    <source>
        <dbReference type="ARBA" id="ARBA00022833"/>
    </source>
</evidence>
<dbReference type="Pfam" id="PF04434">
    <property type="entry name" value="SWIM"/>
    <property type="match status" value="1"/>
</dbReference>
<dbReference type="Pfam" id="PF18511">
    <property type="entry name" value="F-box_5"/>
    <property type="match status" value="1"/>
</dbReference>
<keyword evidence="7" id="KW-1133">Transmembrane helix</keyword>
<feature type="region of interest" description="Disordered" evidence="6">
    <location>
        <begin position="596"/>
        <end position="615"/>
    </location>
</feature>
<evidence type="ECO:0000313" key="10">
    <source>
        <dbReference type="EMBL" id="GEU87549.1"/>
    </source>
</evidence>
<feature type="region of interest" description="Disordered" evidence="6">
    <location>
        <begin position="1556"/>
        <end position="1578"/>
    </location>
</feature>
<comment type="caution">
    <text evidence="10">The sequence shown here is derived from an EMBL/GenBank/DDBJ whole genome shotgun (WGS) entry which is preliminary data.</text>
</comment>
<dbReference type="SUPFAM" id="SSF52047">
    <property type="entry name" value="RNI-like"/>
    <property type="match status" value="2"/>
</dbReference>
<dbReference type="Gene3D" id="3.80.10.10">
    <property type="entry name" value="Ribonuclease Inhibitor"/>
    <property type="match status" value="4"/>
</dbReference>
<evidence type="ECO:0000259" key="9">
    <source>
        <dbReference type="PROSITE" id="PS50966"/>
    </source>
</evidence>
<dbReference type="InterPro" id="IPR007527">
    <property type="entry name" value="Znf_SWIM"/>
</dbReference>
<feature type="region of interest" description="Disordered" evidence="6">
    <location>
        <begin position="874"/>
        <end position="894"/>
    </location>
</feature>
<keyword evidence="2" id="KW-0479">Metal-binding</keyword>
<dbReference type="InterPro" id="IPR001810">
    <property type="entry name" value="F-box_dom"/>
</dbReference>
<feature type="domain" description="SWIM-type" evidence="9">
    <location>
        <begin position="1259"/>
        <end position="1295"/>
    </location>
</feature>
<dbReference type="EMBL" id="BKCJ010009561">
    <property type="protein sequence ID" value="GEU87549.1"/>
    <property type="molecule type" value="Genomic_DNA"/>
</dbReference>
<feature type="compositionally biased region" description="Polar residues" evidence="6">
    <location>
        <begin position="1473"/>
        <end position="1482"/>
    </location>
</feature>
<dbReference type="InterPro" id="IPR004330">
    <property type="entry name" value="FAR1_DNA_bnd_dom"/>
</dbReference>
<evidence type="ECO:0000256" key="6">
    <source>
        <dbReference type="SAM" id="MobiDB-lite"/>
    </source>
</evidence>
<feature type="region of interest" description="Disordered" evidence="6">
    <location>
        <begin position="1401"/>
        <end position="1482"/>
    </location>
</feature>
<dbReference type="PANTHER" id="PTHR31669">
    <property type="entry name" value="PROTEIN FAR1-RELATED SEQUENCE 10-RELATED"/>
    <property type="match status" value="1"/>
</dbReference>
<dbReference type="SMART" id="SM00367">
    <property type="entry name" value="LRR_CC"/>
    <property type="match status" value="17"/>
</dbReference>
<dbReference type="FunFam" id="3.80.10.10:FF:001196">
    <property type="entry name" value="F-box/LRR-repeat protein 4"/>
    <property type="match status" value="1"/>
</dbReference>
<name>A0A6L2NQ90_TANCI</name>
<feature type="compositionally biased region" description="Basic and acidic residues" evidence="6">
    <location>
        <begin position="596"/>
        <end position="610"/>
    </location>
</feature>
<dbReference type="PROSITE" id="PS50181">
    <property type="entry name" value="FBOX"/>
    <property type="match status" value="1"/>
</dbReference>
<keyword evidence="7" id="KW-0472">Membrane</keyword>
<dbReference type="InterPro" id="IPR041567">
    <property type="entry name" value="COI1_F-box"/>
</dbReference>
<gene>
    <name evidence="10" type="ORF">Tci_059527</name>
</gene>
<feature type="compositionally biased region" description="Basic and acidic residues" evidence="6">
    <location>
        <begin position="1434"/>
        <end position="1445"/>
    </location>
</feature>
<dbReference type="SUPFAM" id="SSF81383">
    <property type="entry name" value="F-box domain"/>
    <property type="match status" value="1"/>
</dbReference>
<dbReference type="GO" id="GO:0006355">
    <property type="term" value="P:regulation of DNA-templated transcription"/>
    <property type="evidence" value="ECO:0007669"/>
    <property type="project" value="InterPro"/>
</dbReference>
<comment type="similarity">
    <text evidence="1">Belongs to the FHY3/FAR1 family.</text>
</comment>
<sequence length="1578" mass="176112">MANRVHLDWINTTLPDELLLEIFRNLDSKSTRDATSLVCRRWLSLERISRDTIRIGASGSPDALVDLLARRFPNVKNVYIDERLSVSLPVDFGRRRNASHSALSWLRLHFVSERSDPGASESDSYCISDAGLTAVADGFDKLEKLSLIWCSNATSAGLRSVAEKCRFLKSLDLQGCYVGDQGLVAIGKCCRQLEILNLRFCEGLTDTGLVELALGCKKTLKWLGVAACAKITDVSLEAVGSHCSSLETLSLDSEFVHNKGVLAVAKGCLHLKNLSLQCINVTDEALTAVGVFCLALESLALYSFQRFTDMSLCAIGKGCKKLKSLMLSDCYFLSDTGLEAVAAGCSELAHLEVNGCHNIGTFGLESIGRSCMRLTELALLYCQKVGDQALSEVGKGCKYLEALHLVDCSIIGDDAIHSIATGCMNLKRLHIRRCYEVGTRGIVAVGNNCKYLTDLSIRFCDRVGDEALVAIGKGCPYLRHLNVSGCHKIGDNGIVAIARGCPQLSYLDVSVLQNLRNTALAEVGEGCPLLKDIVLSHCRQITDVGLAHLVRSCTVLESCHMVYCPGITSAGVATVISSCTKMKKVLIEKAKVSERTQRRADSAKGTDMNKQDLGSTMTVRAKPLASLKPNGHREDDGDSSIKLYVGLEFDSAEAAQSLYTLYGTQNGFTVRIGQLYRSRTDGSVTSRRYVCSKEGFQTNMRTGCPAFIKVNKLDSGKWAIVTIKTEHNHDLDISGEVCTPVTQRKTTLTPKSAPFVSSRTGIRSFEDDDDPSSAIDLKRLKREELETELVGEPYKDLYFTCATDAYKFYLTYAANMGFKVRIGQLFRSKNDGSITSRRFVCSKEGYQHPSRLGCGAFMRIQRHESGKWVVDRLSNDHNHELGPPEDSSQKSASAAKSLKEEISSGLECLDLVETNGGLSLVKRERGSGIESQLYEILLNYFQTRQAEDTGFFYALEVDNGRCMSVFWADGRSRFSCTQFGDAIVFDTSYRRGSYTIPFASFFGVNHHRQPVLLGCALMSDESEDSFTWVFQAWVRAMSGRRPVSIIADQDEPIQNSIAQVFTGTHHRFSPSQILAKERENLGLLRSMDDFKFEYETCISQSQTASEFDSAWSFLVNNYNLQENTWLKEMYRMRKSWVPFYLRGTFFAGIPVEGNIKSYFETFITPQLALDEFITRYEKAIEHHCEAERKEDFNSYNLQPVLHTKDPLEEQCRKLYTIAMFKIFQKELLESYNYAGIKINIEGAITRYLVQRCGNGDERNTVAFNASNLNVSCSCRMFEFEGILCRHALKVFQIMNIREIPSRYILHRWTKSAKYGILRDVDSAGWSQDLKAMMVWSLREEAHSYVDAGSASIERFKLAFEILQEGESPQHDPSLSHAIFTFAFIAATIAIVSFLCGKKKRKRSSSSKKRTPKAEENTEVGVSTTPTNSSANEATHVDIEDKKDSPPPESTIQEEIKELPPPPRLASLRASSYHVPSSPKTFHNAKLTSSMSMRLSGRFKGLKKGSKRHENDDIDKLTREDSIWKKTIILGEKCRIPDEDDDDIILDENGQRITTFHRRQSCSSSISRQSSDINQRCDA</sequence>
<feature type="compositionally biased region" description="Polar residues" evidence="6">
    <location>
        <begin position="1419"/>
        <end position="1432"/>
    </location>
</feature>
<evidence type="ECO:0000256" key="7">
    <source>
        <dbReference type="SAM" id="Phobius"/>
    </source>
</evidence>
<feature type="domain" description="F-box" evidence="8">
    <location>
        <begin position="8"/>
        <end position="45"/>
    </location>
</feature>
<dbReference type="Pfam" id="PF10551">
    <property type="entry name" value="MULE"/>
    <property type="match status" value="1"/>
</dbReference>
<dbReference type="Pfam" id="PF03101">
    <property type="entry name" value="FAR1"/>
    <property type="match status" value="2"/>
</dbReference>
<dbReference type="SMART" id="SM00256">
    <property type="entry name" value="FBOX"/>
    <property type="match status" value="1"/>
</dbReference>
<dbReference type="Gene3D" id="1.20.1280.50">
    <property type="match status" value="1"/>
</dbReference>
<dbReference type="InterPro" id="IPR032675">
    <property type="entry name" value="LRR_dom_sf"/>
</dbReference>
<dbReference type="PANTHER" id="PTHR31669:SF149">
    <property type="entry name" value="PROTEIN FAR1-RELATED SEQUENCE 12-RELATED"/>
    <property type="match status" value="1"/>
</dbReference>
<evidence type="ECO:0000256" key="2">
    <source>
        <dbReference type="ARBA" id="ARBA00022723"/>
    </source>
</evidence>
<evidence type="ECO:0000256" key="5">
    <source>
        <dbReference type="PROSITE-ProRule" id="PRU00325"/>
    </source>
</evidence>
<keyword evidence="3 5" id="KW-0863">Zinc-finger</keyword>
<dbReference type="SMART" id="SM00575">
    <property type="entry name" value="ZnF_PMZ"/>
    <property type="match status" value="1"/>
</dbReference>
<evidence type="ECO:0000259" key="8">
    <source>
        <dbReference type="PROSITE" id="PS50181"/>
    </source>
</evidence>
<evidence type="ECO:0000256" key="3">
    <source>
        <dbReference type="ARBA" id="ARBA00022771"/>
    </source>
</evidence>
<dbReference type="InterPro" id="IPR031052">
    <property type="entry name" value="FHY3/FAR1"/>
</dbReference>
<accession>A0A6L2NQ90</accession>
<reference evidence="10" key="1">
    <citation type="journal article" date="2019" name="Sci. Rep.">
        <title>Draft genome of Tanacetum cinerariifolium, the natural source of mosquito coil.</title>
        <authorList>
            <person name="Yamashiro T."/>
            <person name="Shiraishi A."/>
            <person name="Satake H."/>
            <person name="Nakayama K."/>
        </authorList>
    </citation>
    <scope>NUCLEOTIDE SEQUENCE</scope>
</reference>
<dbReference type="FunFam" id="1.20.1280.50:FF:000023">
    <property type="entry name" value="F-box/LRR-repeat protein 4"/>
    <property type="match status" value="1"/>
</dbReference>
<dbReference type="InterPro" id="IPR057207">
    <property type="entry name" value="FBXL15_LRR"/>
</dbReference>
<dbReference type="InterPro" id="IPR036047">
    <property type="entry name" value="F-box-like_dom_sf"/>
</dbReference>
<dbReference type="PROSITE" id="PS50966">
    <property type="entry name" value="ZF_SWIM"/>
    <property type="match status" value="1"/>
</dbReference>
<feature type="compositionally biased region" description="Low complexity" evidence="6">
    <location>
        <begin position="1560"/>
        <end position="1570"/>
    </location>
</feature>